<keyword evidence="3" id="KW-1185">Reference proteome</keyword>
<gene>
    <name evidence="2" type="ORF">DM02DRAFT_241608</name>
</gene>
<protein>
    <submittedName>
        <fullName evidence="2">Uncharacterized protein</fullName>
    </submittedName>
</protein>
<evidence type="ECO:0000256" key="1">
    <source>
        <dbReference type="SAM" id="MobiDB-lite"/>
    </source>
</evidence>
<name>A0A2V1D5C6_9PLEO</name>
<feature type="compositionally biased region" description="Basic and acidic residues" evidence="1">
    <location>
        <begin position="1"/>
        <end position="10"/>
    </location>
</feature>
<feature type="region of interest" description="Disordered" evidence="1">
    <location>
        <begin position="1"/>
        <end position="39"/>
    </location>
</feature>
<reference evidence="2 3" key="1">
    <citation type="journal article" date="2018" name="Sci. Rep.">
        <title>Comparative genomics provides insights into the lifestyle and reveals functional heterogeneity of dark septate endophytic fungi.</title>
        <authorList>
            <person name="Knapp D.G."/>
            <person name="Nemeth J.B."/>
            <person name="Barry K."/>
            <person name="Hainaut M."/>
            <person name="Henrissat B."/>
            <person name="Johnson J."/>
            <person name="Kuo A."/>
            <person name="Lim J.H.P."/>
            <person name="Lipzen A."/>
            <person name="Nolan M."/>
            <person name="Ohm R.A."/>
            <person name="Tamas L."/>
            <person name="Grigoriev I.V."/>
            <person name="Spatafora J.W."/>
            <person name="Nagy L.G."/>
            <person name="Kovacs G.M."/>
        </authorList>
    </citation>
    <scope>NUCLEOTIDE SEQUENCE [LARGE SCALE GENOMIC DNA]</scope>
    <source>
        <strain evidence="2 3">DSE2036</strain>
    </source>
</reference>
<organism evidence="2 3">
    <name type="scientific">Periconia macrospinosa</name>
    <dbReference type="NCBI Taxonomy" id="97972"/>
    <lineage>
        <taxon>Eukaryota</taxon>
        <taxon>Fungi</taxon>
        <taxon>Dikarya</taxon>
        <taxon>Ascomycota</taxon>
        <taxon>Pezizomycotina</taxon>
        <taxon>Dothideomycetes</taxon>
        <taxon>Pleosporomycetidae</taxon>
        <taxon>Pleosporales</taxon>
        <taxon>Massarineae</taxon>
        <taxon>Periconiaceae</taxon>
        <taxon>Periconia</taxon>
    </lineage>
</organism>
<evidence type="ECO:0000313" key="3">
    <source>
        <dbReference type="Proteomes" id="UP000244855"/>
    </source>
</evidence>
<sequence length="103" mass="11413">MIVKGQDKLRNGGATTVEGNVKKQRSRISQRTQQGWTGRVGRVGEEMRITEAYPSVTKTRIYRRGEKDRAERVATTGVDGCQSVTSLSVRDERNAQGLSFDGP</sequence>
<dbReference type="Proteomes" id="UP000244855">
    <property type="component" value="Unassembled WGS sequence"/>
</dbReference>
<accession>A0A2V1D5C6</accession>
<dbReference type="EMBL" id="KZ805603">
    <property type="protein sequence ID" value="PVH93246.1"/>
    <property type="molecule type" value="Genomic_DNA"/>
</dbReference>
<proteinExistence type="predicted"/>
<dbReference type="AlphaFoldDB" id="A0A2V1D5C6"/>
<evidence type="ECO:0000313" key="2">
    <source>
        <dbReference type="EMBL" id="PVH93246.1"/>
    </source>
</evidence>